<dbReference type="AlphaFoldDB" id="V6LAF1"/>
<dbReference type="EMBL" id="KI546170">
    <property type="protein sequence ID" value="EST41387.1"/>
    <property type="molecule type" value="Genomic_DNA"/>
</dbReference>
<evidence type="ECO:0000256" key="1">
    <source>
        <dbReference type="ARBA" id="ARBA00022722"/>
    </source>
</evidence>
<name>V6LAF1_9EUKA</name>
<evidence type="ECO:0000313" key="3">
    <source>
        <dbReference type="EMBL" id="EST41387.1"/>
    </source>
</evidence>
<dbReference type="GO" id="GO:0004518">
    <property type="term" value="F:nuclease activity"/>
    <property type="evidence" value="ECO:0007669"/>
    <property type="project" value="UniProtKB-KW"/>
</dbReference>
<keyword evidence="5" id="KW-1185">Reference proteome</keyword>
<dbReference type="InterPro" id="IPR007346">
    <property type="entry name" value="Endonuclease-I"/>
</dbReference>
<evidence type="ECO:0000313" key="5">
    <source>
        <dbReference type="Proteomes" id="UP000018208"/>
    </source>
</evidence>
<sequence length="249" mass="28609">MMILVLQEYFPGSTGATLREQLNKIASVGYKQLGYNRGREELYGYVMNDPKENALYGCYTGLKMPCKYDQMDTSCNKAGDLNCEHTVPQSFFDKKEPMKGDLYHLRPAWSKSNGARSNYPFSYVEASEVKAYYGNDYQINTARPVDLENWSTLSTKHTFEPRDAQKGDSARAVAYFYTKYPAEFHSLGQTFSRVDDMIEWDLLFAPTELQLQQAQRIQEVQGNINPFMLEHGLVFRAYCDLSEGKYPCE</sequence>
<dbReference type="VEuPathDB" id="GiardiaDB:SS50377_26534"/>
<dbReference type="SUPFAM" id="SSF54060">
    <property type="entry name" value="His-Me finger endonucleases"/>
    <property type="match status" value="1"/>
</dbReference>
<keyword evidence="1" id="KW-0540">Nuclease</keyword>
<reference evidence="4" key="2">
    <citation type="submission" date="2020-12" db="EMBL/GenBank/DDBJ databases">
        <title>New Spironucleus salmonicida genome in near-complete chromosomes.</title>
        <authorList>
            <person name="Xu F."/>
            <person name="Kurt Z."/>
            <person name="Jimenez-Gonzalez A."/>
            <person name="Astvaldsson A."/>
            <person name="Andersson J.O."/>
            <person name="Svard S.G."/>
        </authorList>
    </citation>
    <scope>NUCLEOTIDE SEQUENCE</scope>
    <source>
        <strain evidence="4">ATCC 50377</strain>
    </source>
</reference>
<dbReference type="PANTHER" id="PTHR33607">
    <property type="entry name" value="ENDONUCLEASE-1"/>
    <property type="match status" value="1"/>
</dbReference>
<dbReference type="Pfam" id="PF04231">
    <property type="entry name" value="Endonuclease_1"/>
    <property type="match status" value="1"/>
</dbReference>
<proteinExistence type="predicted"/>
<dbReference type="EMBL" id="AUWU02000006">
    <property type="protein sequence ID" value="KAH0572324.1"/>
    <property type="molecule type" value="Genomic_DNA"/>
</dbReference>
<evidence type="ECO:0000313" key="4">
    <source>
        <dbReference type="EMBL" id="KAH0572324.1"/>
    </source>
</evidence>
<dbReference type="GO" id="GO:0016787">
    <property type="term" value="F:hydrolase activity"/>
    <property type="evidence" value="ECO:0007669"/>
    <property type="project" value="UniProtKB-KW"/>
</dbReference>
<dbReference type="PANTHER" id="PTHR33607:SF2">
    <property type="entry name" value="ENDONUCLEASE-1"/>
    <property type="match status" value="1"/>
</dbReference>
<evidence type="ECO:0000256" key="2">
    <source>
        <dbReference type="ARBA" id="ARBA00022801"/>
    </source>
</evidence>
<dbReference type="Proteomes" id="UP000018208">
    <property type="component" value="Unassembled WGS sequence"/>
</dbReference>
<accession>V6LAF1</accession>
<reference evidence="3 4" key="1">
    <citation type="journal article" date="2014" name="PLoS Genet.">
        <title>The Genome of Spironucleus salmonicida Highlights a Fish Pathogen Adapted to Fluctuating Environments.</title>
        <authorList>
            <person name="Xu F."/>
            <person name="Jerlstrom-Hultqvist J."/>
            <person name="Einarsson E."/>
            <person name="Astvaldsson A."/>
            <person name="Svard S.G."/>
            <person name="Andersson J.O."/>
        </authorList>
    </citation>
    <scope>NUCLEOTIDE SEQUENCE</scope>
    <source>
        <strain evidence="4">ATCC 50377</strain>
    </source>
</reference>
<keyword evidence="2" id="KW-0378">Hydrolase</keyword>
<dbReference type="InterPro" id="IPR044925">
    <property type="entry name" value="His-Me_finger_sf"/>
</dbReference>
<protein>
    <submittedName>
        <fullName evidence="3">Extracellular nuclease</fullName>
    </submittedName>
</protein>
<gene>
    <name evidence="3" type="ORF">SS50377_19103</name>
    <name evidence="4" type="ORF">SS50377_26534</name>
</gene>
<organism evidence="3">
    <name type="scientific">Spironucleus salmonicida</name>
    <dbReference type="NCBI Taxonomy" id="348837"/>
    <lineage>
        <taxon>Eukaryota</taxon>
        <taxon>Metamonada</taxon>
        <taxon>Diplomonadida</taxon>
        <taxon>Hexamitidae</taxon>
        <taxon>Hexamitinae</taxon>
        <taxon>Spironucleus</taxon>
    </lineage>
</organism>
<dbReference type="OrthoDB" id="2015847at2759"/>